<organism evidence="2 3">
    <name type="scientific">Larinioides sclopetarius</name>
    <dbReference type="NCBI Taxonomy" id="280406"/>
    <lineage>
        <taxon>Eukaryota</taxon>
        <taxon>Metazoa</taxon>
        <taxon>Ecdysozoa</taxon>
        <taxon>Arthropoda</taxon>
        <taxon>Chelicerata</taxon>
        <taxon>Arachnida</taxon>
        <taxon>Araneae</taxon>
        <taxon>Araneomorphae</taxon>
        <taxon>Entelegynae</taxon>
        <taxon>Araneoidea</taxon>
        <taxon>Araneidae</taxon>
        <taxon>Larinioides</taxon>
    </lineage>
</organism>
<evidence type="ECO:0000313" key="3">
    <source>
        <dbReference type="Proteomes" id="UP001497382"/>
    </source>
</evidence>
<protein>
    <submittedName>
        <fullName evidence="2">Uncharacterized protein</fullName>
    </submittedName>
</protein>
<evidence type="ECO:0000313" key="2">
    <source>
        <dbReference type="EMBL" id="CAL1282719.1"/>
    </source>
</evidence>
<dbReference type="Proteomes" id="UP001497382">
    <property type="component" value="Unassembled WGS sequence"/>
</dbReference>
<evidence type="ECO:0000256" key="1">
    <source>
        <dbReference type="SAM" id="MobiDB-lite"/>
    </source>
</evidence>
<name>A0AAV2AHK2_9ARAC</name>
<accession>A0AAV2AHK2</accession>
<reference evidence="2 3" key="1">
    <citation type="submission" date="2024-04" db="EMBL/GenBank/DDBJ databases">
        <authorList>
            <person name="Rising A."/>
            <person name="Reimegard J."/>
            <person name="Sonavane S."/>
            <person name="Akerstrom W."/>
            <person name="Nylinder S."/>
            <person name="Hedman E."/>
            <person name="Kallberg Y."/>
        </authorList>
    </citation>
    <scope>NUCLEOTIDE SEQUENCE [LARGE SCALE GENOMIC DNA]</scope>
</reference>
<dbReference type="AlphaFoldDB" id="A0AAV2AHK2"/>
<gene>
    <name evidence="2" type="ORF">LARSCL_LOCUS12225</name>
</gene>
<sequence length="56" mass="5879">MSLLSCSKSENDNKDLLEPLQGGGCPDGCPPPPCRGGLQCPPCPPRPTIPGEHQRP</sequence>
<proteinExistence type="predicted"/>
<keyword evidence="3" id="KW-1185">Reference proteome</keyword>
<comment type="caution">
    <text evidence="2">The sequence shown here is derived from an EMBL/GenBank/DDBJ whole genome shotgun (WGS) entry which is preliminary data.</text>
</comment>
<feature type="region of interest" description="Disordered" evidence="1">
    <location>
        <begin position="1"/>
        <end position="22"/>
    </location>
</feature>
<dbReference type="EMBL" id="CAXIEN010000160">
    <property type="protein sequence ID" value="CAL1282719.1"/>
    <property type="molecule type" value="Genomic_DNA"/>
</dbReference>